<organism evidence="2 3">
    <name type="scientific">Streptomyces glebosus</name>
    <dbReference type="NCBI Taxonomy" id="249580"/>
    <lineage>
        <taxon>Bacteria</taxon>
        <taxon>Bacillati</taxon>
        <taxon>Actinomycetota</taxon>
        <taxon>Actinomycetes</taxon>
        <taxon>Kitasatosporales</taxon>
        <taxon>Streptomycetaceae</taxon>
        <taxon>Streptomyces</taxon>
    </lineage>
</organism>
<evidence type="ECO:0000313" key="2">
    <source>
        <dbReference type="EMBL" id="GFE16270.1"/>
    </source>
</evidence>
<proteinExistence type="predicted"/>
<feature type="region of interest" description="Disordered" evidence="1">
    <location>
        <begin position="1"/>
        <end position="67"/>
    </location>
</feature>
<gene>
    <name evidence="2" type="ORF">Sgleb_43170</name>
</gene>
<reference evidence="2 3" key="1">
    <citation type="submission" date="2019-12" db="EMBL/GenBank/DDBJ databases">
        <title>Whole genome shotgun sequence of Streptomyces hygroscopicus subsp. glebosus NBRC 13786.</title>
        <authorList>
            <person name="Ichikawa N."/>
            <person name="Kimura A."/>
            <person name="Kitahashi Y."/>
            <person name="Komaki H."/>
            <person name="Tamura T."/>
        </authorList>
    </citation>
    <scope>NUCLEOTIDE SEQUENCE [LARGE SCALE GENOMIC DNA]</scope>
    <source>
        <strain evidence="2 3">NBRC 13786</strain>
    </source>
</reference>
<name>A0A640SZ88_9ACTN</name>
<dbReference type="AlphaFoldDB" id="A0A640SZ88"/>
<dbReference type="EMBL" id="BLIO01000001">
    <property type="protein sequence ID" value="GFE16270.1"/>
    <property type="molecule type" value="Genomic_DNA"/>
</dbReference>
<sequence>MRHRPSAAGTAAHRPARGLGSSIAARPAPSAPSPPPGAARALGSPTAARTRAPPIGSPTAPGGSRVP</sequence>
<comment type="caution">
    <text evidence="2">The sequence shown here is derived from an EMBL/GenBank/DDBJ whole genome shotgun (WGS) entry which is preliminary data.</text>
</comment>
<protein>
    <submittedName>
        <fullName evidence="2">Uncharacterized protein</fullName>
    </submittedName>
</protein>
<accession>A0A640SZ88</accession>
<evidence type="ECO:0000313" key="3">
    <source>
        <dbReference type="Proteomes" id="UP000430079"/>
    </source>
</evidence>
<keyword evidence="3" id="KW-1185">Reference proteome</keyword>
<dbReference type="Proteomes" id="UP000430079">
    <property type="component" value="Unassembled WGS sequence"/>
</dbReference>
<evidence type="ECO:0000256" key="1">
    <source>
        <dbReference type="SAM" id="MobiDB-lite"/>
    </source>
</evidence>